<dbReference type="OrthoDB" id="27095at2759"/>
<dbReference type="EMBL" id="JAHRHY010000021">
    <property type="protein sequence ID" value="KAG9062107.1"/>
    <property type="molecule type" value="Genomic_DNA"/>
</dbReference>
<accession>A0A9P7XK72</accession>
<evidence type="ECO:0000313" key="2">
    <source>
        <dbReference type="EMBL" id="KAG9062107.1"/>
    </source>
</evidence>
<feature type="compositionally biased region" description="Low complexity" evidence="1">
    <location>
        <begin position="79"/>
        <end position="95"/>
    </location>
</feature>
<evidence type="ECO:0000256" key="1">
    <source>
        <dbReference type="SAM" id="MobiDB-lite"/>
    </source>
</evidence>
<gene>
    <name evidence="2" type="ORF">KI688_006833</name>
</gene>
<evidence type="ECO:0000313" key="3">
    <source>
        <dbReference type="Proteomes" id="UP000707451"/>
    </source>
</evidence>
<reference evidence="2" key="1">
    <citation type="submission" date="2021-06" db="EMBL/GenBank/DDBJ databases">
        <title>Genome Sequence of Mortierella hyaline Strain SCG-10, a Cold-Adapted, Nitrate-Reducing Fungus Isolated from Soil in Minnesota, USA.</title>
        <authorList>
            <person name="Aldossari N."/>
        </authorList>
    </citation>
    <scope>NUCLEOTIDE SEQUENCE</scope>
    <source>
        <strain evidence="2">SCG-10</strain>
    </source>
</reference>
<protein>
    <submittedName>
        <fullName evidence="2">Uncharacterized protein</fullName>
    </submittedName>
</protein>
<keyword evidence="3" id="KW-1185">Reference proteome</keyword>
<dbReference type="AlphaFoldDB" id="A0A9P7XK72"/>
<proteinExistence type="predicted"/>
<dbReference type="Proteomes" id="UP000707451">
    <property type="component" value="Unassembled WGS sequence"/>
</dbReference>
<feature type="region of interest" description="Disordered" evidence="1">
    <location>
        <begin position="43"/>
        <end position="102"/>
    </location>
</feature>
<comment type="caution">
    <text evidence="2">The sequence shown here is derived from an EMBL/GenBank/DDBJ whole genome shotgun (WGS) entry which is preliminary data.</text>
</comment>
<name>A0A9P7XK72_9FUNG</name>
<sequence length="102" mass="11018">MSCPCPSLSDPPPEGQKVVGFFGNPMILMASFSVMMKQPHQAYSMEDSSSHDSFLNQPEVIPHNSEKTPVDSACPTTFGNQWAQQQPAGPGSAAPIQNKKQK</sequence>
<organism evidence="2 3">
    <name type="scientific">Linnemannia hyalina</name>
    <dbReference type="NCBI Taxonomy" id="64524"/>
    <lineage>
        <taxon>Eukaryota</taxon>
        <taxon>Fungi</taxon>
        <taxon>Fungi incertae sedis</taxon>
        <taxon>Mucoromycota</taxon>
        <taxon>Mortierellomycotina</taxon>
        <taxon>Mortierellomycetes</taxon>
        <taxon>Mortierellales</taxon>
        <taxon>Mortierellaceae</taxon>
        <taxon>Linnemannia</taxon>
    </lineage>
</organism>